<reference evidence="1 2" key="1">
    <citation type="submission" date="2018-05" db="EMBL/GenBank/DDBJ databases">
        <title>Genomic Encyclopedia of Type Strains, Phase III (KMG-III): the genomes of soil and plant-associated and newly described type strains.</title>
        <authorList>
            <person name="Whitman W."/>
        </authorList>
    </citation>
    <scope>NUCLEOTIDE SEQUENCE [LARGE SCALE GENOMIC DNA]</scope>
    <source>
        <strain evidence="1 2">CECT 5696</strain>
    </source>
</reference>
<proteinExistence type="predicted"/>
<dbReference type="AlphaFoldDB" id="A0A2V2YY02"/>
<accession>A0A2V2YY02</accession>
<keyword evidence="2" id="KW-1185">Reference proteome</keyword>
<dbReference type="EMBL" id="QGTQ01000002">
    <property type="protein sequence ID" value="PWW07138.1"/>
    <property type="molecule type" value="Genomic_DNA"/>
</dbReference>
<name>A0A2V2YY02_9BACL</name>
<gene>
    <name evidence="1" type="ORF">DFQ01_10230</name>
</gene>
<evidence type="ECO:0000313" key="1">
    <source>
        <dbReference type="EMBL" id="PWW07138.1"/>
    </source>
</evidence>
<protein>
    <submittedName>
        <fullName evidence="1">Uncharacterized protein</fullName>
    </submittedName>
</protein>
<sequence>MGLPSPGPRKDRRGMDRSVNVLLCAWTRVTLWVKLTLVRGAWRVRDRDRNETSVAAQRLFLFRLLINNAAVVRRIR</sequence>
<dbReference type="Proteomes" id="UP000246635">
    <property type="component" value="Unassembled WGS sequence"/>
</dbReference>
<comment type="caution">
    <text evidence="1">The sequence shown here is derived from an EMBL/GenBank/DDBJ whole genome shotgun (WGS) entry which is preliminary data.</text>
</comment>
<evidence type="ECO:0000313" key="2">
    <source>
        <dbReference type="Proteomes" id="UP000246635"/>
    </source>
</evidence>
<organism evidence="1 2">
    <name type="scientific">Paenibacillus cellulosilyticus</name>
    <dbReference type="NCBI Taxonomy" id="375489"/>
    <lineage>
        <taxon>Bacteria</taxon>
        <taxon>Bacillati</taxon>
        <taxon>Bacillota</taxon>
        <taxon>Bacilli</taxon>
        <taxon>Bacillales</taxon>
        <taxon>Paenibacillaceae</taxon>
        <taxon>Paenibacillus</taxon>
    </lineage>
</organism>